<dbReference type="AlphaFoldDB" id="A0A4C1VMR9"/>
<dbReference type="EMBL" id="BGZK01000374">
    <property type="protein sequence ID" value="GBP39951.1"/>
    <property type="molecule type" value="Genomic_DNA"/>
</dbReference>
<name>A0A4C1VMR9_EUMVA</name>
<reference evidence="2 3" key="1">
    <citation type="journal article" date="2019" name="Commun. Biol.">
        <title>The bagworm genome reveals a unique fibroin gene that provides high tensile strength.</title>
        <authorList>
            <person name="Kono N."/>
            <person name="Nakamura H."/>
            <person name="Ohtoshi R."/>
            <person name="Tomita M."/>
            <person name="Numata K."/>
            <person name="Arakawa K."/>
        </authorList>
    </citation>
    <scope>NUCLEOTIDE SEQUENCE [LARGE SCALE GENOMIC DNA]</scope>
</reference>
<evidence type="ECO:0000256" key="1">
    <source>
        <dbReference type="SAM" id="MobiDB-lite"/>
    </source>
</evidence>
<evidence type="ECO:0000313" key="3">
    <source>
        <dbReference type="Proteomes" id="UP000299102"/>
    </source>
</evidence>
<proteinExistence type="predicted"/>
<evidence type="ECO:0000313" key="2">
    <source>
        <dbReference type="EMBL" id="GBP39951.1"/>
    </source>
</evidence>
<protein>
    <submittedName>
        <fullName evidence="2">Uncharacterized protein</fullName>
    </submittedName>
</protein>
<comment type="caution">
    <text evidence="2">The sequence shown here is derived from an EMBL/GenBank/DDBJ whole genome shotgun (WGS) entry which is preliminary data.</text>
</comment>
<gene>
    <name evidence="2" type="ORF">EVAR_39179_1</name>
</gene>
<feature type="region of interest" description="Disordered" evidence="1">
    <location>
        <begin position="84"/>
        <end position="103"/>
    </location>
</feature>
<feature type="region of interest" description="Disordered" evidence="1">
    <location>
        <begin position="1"/>
        <end position="26"/>
    </location>
</feature>
<keyword evidence="3" id="KW-1185">Reference proteome</keyword>
<sequence length="116" mass="12680">MTDAIICSTEPSPRESKSHLASFSPDRDTYEQCHRVIQTEAKITAQTVTRYQRRQRAFVSPFKLFVAANSGVCASVVRAAGREATDLGAPPAPRPASNLDPRSYGCPTTKMLLVLL</sequence>
<accession>A0A4C1VMR9</accession>
<organism evidence="2 3">
    <name type="scientific">Eumeta variegata</name>
    <name type="common">Bagworm moth</name>
    <name type="synonym">Eumeta japonica</name>
    <dbReference type="NCBI Taxonomy" id="151549"/>
    <lineage>
        <taxon>Eukaryota</taxon>
        <taxon>Metazoa</taxon>
        <taxon>Ecdysozoa</taxon>
        <taxon>Arthropoda</taxon>
        <taxon>Hexapoda</taxon>
        <taxon>Insecta</taxon>
        <taxon>Pterygota</taxon>
        <taxon>Neoptera</taxon>
        <taxon>Endopterygota</taxon>
        <taxon>Lepidoptera</taxon>
        <taxon>Glossata</taxon>
        <taxon>Ditrysia</taxon>
        <taxon>Tineoidea</taxon>
        <taxon>Psychidae</taxon>
        <taxon>Oiketicinae</taxon>
        <taxon>Eumeta</taxon>
    </lineage>
</organism>
<dbReference type="Proteomes" id="UP000299102">
    <property type="component" value="Unassembled WGS sequence"/>
</dbReference>